<keyword evidence="5" id="KW-1185">Reference proteome</keyword>
<dbReference type="PROSITE" id="PS50977">
    <property type="entry name" value="HTH_TETR_2"/>
    <property type="match status" value="1"/>
</dbReference>
<feature type="domain" description="HTH tetR-type" evidence="3">
    <location>
        <begin position="1"/>
        <end position="61"/>
    </location>
</feature>
<dbReference type="InterPro" id="IPR009057">
    <property type="entry name" value="Homeodomain-like_sf"/>
</dbReference>
<protein>
    <recommendedName>
        <fullName evidence="3">HTH tetR-type domain-containing protein</fullName>
    </recommendedName>
</protein>
<dbReference type="InterPro" id="IPR050624">
    <property type="entry name" value="HTH-type_Tx_Regulator"/>
</dbReference>
<dbReference type="AlphaFoldDB" id="A0A7I8DN74"/>
<proteinExistence type="predicted"/>
<dbReference type="Pfam" id="PF00440">
    <property type="entry name" value="TetR_N"/>
    <property type="match status" value="1"/>
</dbReference>
<organism evidence="4 5">
    <name type="scientific">Anaerocolumna chitinilytica</name>
    <dbReference type="NCBI Taxonomy" id="1727145"/>
    <lineage>
        <taxon>Bacteria</taxon>
        <taxon>Bacillati</taxon>
        <taxon>Bacillota</taxon>
        <taxon>Clostridia</taxon>
        <taxon>Lachnospirales</taxon>
        <taxon>Lachnospiraceae</taxon>
        <taxon>Anaerocolumna</taxon>
    </lineage>
</organism>
<evidence type="ECO:0000256" key="1">
    <source>
        <dbReference type="ARBA" id="ARBA00023125"/>
    </source>
</evidence>
<evidence type="ECO:0000313" key="5">
    <source>
        <dbReference type="Proteomes" id="UP000515703"/>
    </source>
</evidence>
<dbReference type="Proteomes" id="UP000515703">
    <property type="component" value="Chromosome"/>
</dbReference>
<reference evidence="4 5" key="1">
    <citation type="submission" date="2020-08" db="EMBL/GenBank/DDBJ databases">
        <title>Draft genome sequencing of an Anaerocolumna strain isolated from anoxic soil subjected to BSD treatment.</title>
        <authorList>
            <person name="Uek A."/>
            <person name="Tonouchi A."/>
        </authorList>
    </citation>
    <scope>NUCLEOTIDE SEQUENCE [LARGE SCALE GENOMIC DNA]</scope>
    <source>
        <strain evidence="4 5">CTTW</strain>
    </source>
</reference>
<dbReference type="InterPro" id="IPR001647">
    <property type="entry name" value="HTH_TetR"/>
</dbReference>
<evidence type="ECO:0000313" key="4">
    <source>
        <dbReference type="EMBL" id="BCJ98784.1"/>
    </source>
</evidence>
<sequence length="204" mass="23435">MTTKERIEAEALKLFSIHGYSGVSIRDIAGAVGIKESSIYKHYSGKEDIFKTIVSHYREKTEEIFQISPKTPTDYAQMSKEMLLAMMKMTFQTFAVDEFISRCRKLFMISSPGNEQIGNLYVQNFITEPILFNSLVFEKLLATLQVKNDSNKEDNPGSAKVMAYQFYAPVFLILQEYDNGTIKMQEALLLIEKITLKFMEVYEV</sequence>
<name>A0A7I8DN74_9FIRM</name>
<dbReference type="Gene3D" id="1.10.357.10">
    <property type="entry name" value="Tetracycline Repressor, domain 2"/>
    <property type="match status" value="1"/>
</dbReference>
<gene>
    <name evidence="4" type="ORF">bsdcttw_18250</name>
</gene>
<dbReference type="PANTHER" id="PTHR43479">
    <property type="entry name" value="ACREF/ENVCD OPERON REPRESSOR-RELATED"/>
    <property type="match status" value="1"/>
</dbReference>
<dbReference type="RefSeq" id="WP_207726522.1">
    <property type="nucleotide sequence ID" value="NZ_AP023368.1"/>
</dbReference>
<evidence type="ECO:0000256" key="2">
    <source>
        <dbReference type="PROSITE-ProRule" id="PRU00335"/>
    </source>
</evidence>
<dbReference type="GO" id="GO:0003677">
    <property type="term" value="F:DNA binding"/>
    <property type="evidence" value="ECO:0007669"/>
    <property type="project" value="UniProtKB-UniRule"/>
</dbReference>
<evidence type="ECO:0000259" key="3">
    <source>
        <dbReference type="PROSITE" id="PS50977"/>
    </source>
</evidence>
<dbReference type="PRINTS" id="PR00455">
    <property type="entry name" value="HTHTETR"/>
</dbReference>
<dbReference type="SUPFAM" id="SSF46689">
    <property type="entry name" value="Homeodomain-like"/>
    <property type="match status" value="1"/>
</dbReference>
<feature type="DNA-binding region" description="H-T-H motif" evidence="2">
    <location>
        <begin position="24"/>
        <end position="43"/>
    </location>
</feature>
<dbReference type="PANTHER" id="PTHR43479:SF11">
    <property type="entry name" value="ACREF_ENVCD OPERON REPRESSOR-RELATED"/>
    <property type="match status" value="1"/>
</dbReference>
<dbReference type="EMBL" id="AP023368">
    <property type="protein sequence ID" value="BCJ98784.1"/>
    <property type="molecule type" value="Genomic_DNA"/>
</dbReference>
<keyword evidence="1 2" id="KW-0238">DNA-binding</keyword>
<dbReference type="KEGG" id="acht:bsdcttw_18250"/>
<reference evidence="4 5" key="2">
    <citation type="submission" date="2020-08" db="EMBL/GenBank/DDBJ databases">
        <authorList>
            <person name="Ueki A."/>
            <person name="Tonouchi A."/>
        </authorList>
    </citation>
    <scope>NUCLEOTIDE SEQUENCE [LARGE SCALE GENOMIC DNA]</scope>
    <source>
        <strain evidence="4 5">CTTW</strain>
    </source>
</reference>
<accession>A0A7I8DN74</accession>